<sequence>MPPLRNEMSDGEKKLHHTIEEAIARVAQQQATAFLAGLASFLVESNTKSDVAHKLKNIYGKTANQSYMLWTRRTEMRCSTLRDVEQPGFDAKCPFFEPDTLMRHEDHEDQLKDRPVTVLVHPLLEVAGTDEANDYDQEQLITP</sequence>
<dbReference type="EMBL" id="JAAMPI010001072">
    <property type="protein sequence ID" value="KAF4626852.1"/>
    <property type="molecule type" value="Genomic_DNA"/>
</dbReference>
<gene>
    <name evidence="1" type="ORF">G7Y89_g11302</name>
</gene>
<dbReference type="AlphaFoldDB" id="A0A8H4RB51"/>
<comment type="caution">
    <text evidence="1">The sequence shown here is derived from an EMBL/GenBank/DDBJ whole genome shotgun (WGS) entry which is preliminary data.</text>
</comment>
<dbReference type="Proteomes" id="UP000566819">
    <property type="component" value="Unassembled WGS sequence"/>
</dbReference>
<organism evidence="1 2">
    <name type="scientific">Cudoniella acicularis</name>
    <dbReference type="NCBI Taxonomy" id="354080"/>
    <lineage>
        <taxon>Eukaryota</taxon>
        <taxon>Fungi</taxon>
        <taxon>Dikarya</taxon>
        <taxon>Ascomycota</taxon>
        <taxon>Pezizomycotina</taxon>
        <taxon>Leotiomycetes</taxon>
        <taxon>Helotiales</taxon>
        <taxon>Tricladiaceae</taxon>
        <taxon>Cudoniella</taxon>
    </lineage>
</organism>
<dbReference type="OrthoDB" id="4156714at2759"/>
<protein>
    <submittedName>
        <fullName evidence="1">Uncharacterized protein</fullName>
    </submittedName>
</protein>
<keyword evidence="2" id="KW-1185">Reference proteome</keyword>
<evidence type="ECO:0000313" key="2">
    <source>
        <dbReference type="Proteomes" id="UP000566819"/>
    </source>
</evidence>
<name>A0A8H4RB51_9HELO</name>
<reference evidence="1 2" key="1">
    <citation type="submission" date="2020-03" db="EMBL/GenBank/DDBJ databases">
        <title>Draft Genome Sequence of Cudoniella acicularis.</title>
        <authorList>
            <person name="Buettner E."/>
            <person name="Kellner H."/>
        </authorList>
    </citation>
    <scope>NUCLEOTIDE SEQUENCE [LARGE SCALE GENOMIC DNA]</scope>
    <source>
        <strain evidence="1 2">DSM 108380</strain>
    </source>
</reference>
<evidence type="ECO:0000313" key="1">
    <source>
        <dbReference type="EMBL" id="KAF4626852.1"/>
    </source>
</evidence>
<proteinExistence type="predicted"/>
<accession>A0A8H4RB51</accession>